<organism evidence="3 4">
    <name type="scientific">Ambrosiozyma monospora</name>
    <name type="common">Yeast</name>
    <name type="synonym">Endomycopsis monosporus</name>
    <dbReference type="NCBI Taxonomy" id="43982"/>
    <lineage>
        <taxon>Eukaryota</taxon>
        <taxon>Fungi</taxon>
        <taxon>Dikarya</taxon>
        <taxon>Ascomycota</taxon>
        <taxon>Saccharomycotina</taxon>
        <taxon>Pichiomycetes</taxon>
        <taxon>Pichiales</taxon>
        <taxon>Pichiaceae</taxon>
        <taxon>Ambrosiozyma</taxon>
    </lineage>
</organism>
<evidence type="ECO:0000313" key="4">
    <source>
        <dbReference type="Proteomes" id="UP001165063"/>
    </source>
</evidence>
<dbReference type="GO" id="GO:0005634">
    <property type="term" value="C:nucleus"/>
    <property type="evidence" value="ECO:0007669"/>
    <property type="project" value="TreeGrafter"/>
</dbReference>
<feature type="region of interest" description="Disordered" evidence="1">
    <location>
        <begin position="203"/>
        <end position="228"/>
    </location>
</feature>
<dbReference type="OrthoDB" id="10251113at2759"/>
<dbReference type="Proteomes" id="UP001165063">
    <property type="component" value="Unassembled WGS sequence"/>
</dbReference>
<dbReference type="EMBL" id="BSXU01001695">
    <property type="protein sequence ID" value="GMG30088.1"/>
    <property type="molecule type" value="Genomic_DNA"/>
</dbReference>
<dbReference type="PANTHER" id="PTHR31913">
    <property type="entry name" value="VACUOLAR IMPORT AND DEGRADATION PROTEIN 27"/>
    <property type="match status" value="1"/>
</dbReference>
<reference evidence="3" key="1">
    <citation type="submission" date="2023-04" db="EMBL/GenBank/DDBJ databases">
        <title>Ambrosiozyma monospora NBRC 1965.</title>
        <authorList>
            <person name="Ichikawa N."/>
            <person name="Sato H."/>
            <person name="Tonouchi N."/>
        </authorList>
    </citation>
    <scope>NUCLEOTIDE SEQUENCE</scope>
    <source>
        <strain evidence="3">NBRC 1965</strain>
    </source>
</reference>
<feature type="domain" description="Vid27 N-terminal" evidence="2">
    <location>
        <begin position="1"/>
        <end position="180"/>
    </location>
</feature>
<evidence type="ECO:0000256" key="1">
    <source>
        <dbReference type="SAM" id="MobiDB-lite"/>
    </source>
</evidence>
<dbReference type="Pfam" id="PF17748">
    <property type="entry name" value="VID27_N"/>
    <property type="match status" value="1"/>
</dbReference>
<sequence>MNIIKKLFSTKGEQQSNDKLILISSGQLFLSRAPSSPKSENECLYNDVLLSIRKTSHRYDYQLIVHKPTFTDTSLFNGDDDSDDGDEDDSELLLEDSNILKTFLIDERLRLSIFEKFGQQTITWKDLDGDLGDKFEYRINSDVVPNEAIDQFIIALYKCEYEKKYRKSSVDVRNEQLKEFVVDDDYDEEELINSIKSTTITQSKVLDSGSDSESESEDEYEDANEVVL</sequence>
<dbReference type="InterPro" id="IPR040979">
    <property type="entry name" value="Vid27_N"/>
</dbReference>
<name>A0A9W7DF83_AMBMO</name>
<dbReference type="GO" id="GO:0005737">
    <property type="term" value="C:cytoplasm"/>
    <property type="evidence" value="ECO:0007669"/>
    <property type="project" value="TreeGrafter"/>
</dbReference>
<dbReference type="AlphaFoldDB" id="A0A9W7DF83"/>
<protein>
    <submittedName>
        <fullName evidence="3">Unnamed protein product</fullName>
    </submittedName>
</protein>
<accession>A0A9W7DF83</accession>
<dbReference type="InterPro" id="IPR040458">
    <property type="entry name" value="Vid27"/>
</dbReference>
<feature type="compositionally biased region" description="Acidic residues" evidence="1">
    <location>
        <begin position="210"/>
        <end position="228"/>
    </location>
</feature>
<evidence type="ECO:0000313" key="3">
    <source>
        <dbReference type="EMBL" id="GMG30088.1"/>
    </source>
</evidence>
<comment type="caution">
    <text evidence="3">The sequence shown here is derived from an EMBL/GenBank/DDBJ whole genome shotgun (WGS) entry which is preliminary data.</text>
</comment>
<proteinExistence type="predicted"/>
<evidence type="ECO:0000259" key="2">
    <source>
        <dbReference type="Pfam" id="PF17748"/>
    </source>
</evidence>
<dbReference type="PANTHER" id="PTHR31913:SF0">
    <property type="entry name" value="VACUOLAR IMPORT AND DEGRADATION PROTEIN 27"/>
    <property type="match status" value="1"/>
</dbReference>
<keyword evidence="4" id="KW-1185">Reference proteome</keyword>
<gene>
    <name evidence="3" type="ORF">Amon01_000381700</name>
</gene>